<dbReference type="InterPro" id="IPR013210">
    <property type="entry name" value="LRR_N_plant-typ"/>
</dbReference>
<dbReference type="InterPro" id="IPR055414">
    <property type="entry name" value="LRR_R13L4/SHOC2-like"/>
</dbReference>
<evidence type="ECO:0000256" key="4">
    <source>
        <dbReference type="ARBA" id="ARBA00022614"/>
    </source>
</evidence>
<evidence type="ECO:0000256" key="6">
    <source>
        <dbReference type="ARBA" id="ARBA00022729"/>
    </source>
</evidence>
<feature type="transmembrane region" description="Helical" evidence="12">
    <location>
        <begin position="905"/>
        <end position="929"/>
    </location>
</feature>
<dbReference type="GO" id="GO:0005886">
    <property type="term" value="C:plasma membrane"/>
    <property type="evidence" value="ECO:0007669"/>
    <property type="project" value="UniProtKB-SubCell"/>
</dbReference>
<evidence type="ECO:0000256" key="7">
    <source>
        <dbReference type="ARBA" id="ARBA00022737"/>
    </source>
</evidence>
<dbReference type="FunFam" id="3.80.10.10:FF:000095">
    <property type="entry name" value="LRR receptor-like serine/threonine-protein kinase GSO1"/>
    <property type="match status" value="2"/>
</dbReference>
<dbReference type="InterPro" id="IPR046956">
    <property type="entry name" value="RLP23-like"/>
</dbReference>
<dbReference type="PANTHER" id="PTHR48063">
    <property type="entry name" value="LRR RECEPTOR-LIKE KINASE"/>
    <property type="match status" value="1"/>
</dbReference>
<proteinExistence type="inferred from homology"/>
<reference evidence="16 17" key="1">
    <citation type="journal article" date="2021" name="bioRxiv">
        <title>The Gossypium anomalum genome as a resource for cotton improvement and evolutionary analysis of hybrid incompatibility.</title>
        <authorList>
            <person name="Grover C.E."/>
            <person name="Yuan D."/>
            <person name="Arick M.A."/>
            <person name="Miller E.R."/>
            <person name="Hu G."/>
            <person name="Peterson D.G."/>
            <person name="Wendel J.F."/>
            <person name="Udall J.A."/>
        </authorList>
    </citation>
    <scope>NUCLEOTIDE SEQUENCE [LARGE SCALE GENOMIC DNA]</scope>
    <source>
        <strain evidence="16">JFW-Udall</strain>
        <tissue evidence="16">Leaf</tissue>
    </source>
</reference>
<gene>
    <name evidence="16" type="ORF">CXB51_029341</name>
</gene>
<keyword evidence="7" id="KW-0677">Repeat</keyword>
<evidence type="ECO:0008006" key="18">
    <source>
        <dbReference type="Google" id="ProtNLM"/>
    </source>
</evidence>
<keyword evidence="17" id="KW-1185">Reference proteome</keyword>
<dbReference type="SUPFAM" id="SSF52058">
    <property type="entry name" value="L domain-like"/>
    <property type="match status" value="3"/>
</dbReference>
<dbReference type="PANTHER" id="PTHR48063:SF48">
    <property type="entry name" value="LRR RECEPTOR-LIKE SERINE_THREONINE-PROTEIN KINASE FLS2"/>
    <property type="match status" value="1"/>
</dbReference>
<dbReference type="SMART" id="SM00369">
    <property type="entry name" value="LRR_TYP"/>
    <property type="match status" value="12"/>
</dbReference>
<dbReference type="Pfam" id="PF08263">
    <property type="entry name" value="LRRNT_2"/>
    <property type="match status" value="1"/>
</dbReference>
<evidence type="ECO:0000313" key="16">
    <source>
        <dbReference type="EMBL" id="KAG8479565.1"/>
    </source>
</evidence>
<evidence type="ECO:0000256" key="13">
    <source>
        <dbReference type="SAM" id="SignalP"/>
    </source>
</evidence>
<evidence type="ECO:0000313" key="17">
    <source>
        <dbReference type="Proteomes" id="UP000701853"/>
    </source>
</evidence>
<keyword evidence="4" id="KW-0433">Leucine-rich repeat</keyword>
<name>A0A8J5YIC3_9ROSI</name>
<dbReference type="PROSITE" id="PS51450">
    <property type="entry name" value="LRR"/>
    <property type="match status" value="1"/>
</dbReference>
<evidence type="ECO:0000256" key="3">
    <source>
        <dbReference type="ARBA" id="ARBA00022475"/>
    </source>
</evidence>
<keyword evidence="3" id="KW-1003">Cell membrane</keyword>
<dbReference type="Pfam" id="PF00560">
    <property type="entry name" value="LRR_1"/>
    <property type="match status" value="10"/>
</dbReference>
<evidence type="ECO:0000259" key="14">
    <source>
        <dbReference type="Pfam" id="PF08263"/>
    </source>
</evidence>
<dbReference type="Gene3D" id="3.80.10.10">
    <property type="entry name" value="Ribonuclease Inhibitor"/>
    <property type="match status" value="4"/>
</dbReference>
<evidence type="ECO:0000256" key="9">
    <source>
        <dbReference type="ARBA" id="ARBA00023136"/>
    </source>
</evidence>
<feature type="domain" description="Disease resistance R13L4/SHOC-2-like LRR" evidence="15">
    <location>
        <begin position="294"/>
        <end position="495"/>
    </location>
</feature>
<dbReference type="Proteomes" id="UP000701853">
    <property type="component" value="Chromosome 11"/>
</dbReference>
<keyword evidence="5 12" id="KW-0812">Transmembrane</keyword>
<sequence>MAIATMTTPLPLSLFPFLLFIPALCFTICHANSNLLCIESEREALLKFKNHLIDRSNRLSSWIEGKDCCEWTGIVCHNSTGHVNQLHLAPLSEPDEFATNAEWEAYYNSLLGGKINPSLLELKHLSSLDLSNNNFSSIHIPKFFGLLESLTYLNLSYAQFQGAIPHNLGNLSKLQYLDLGGNDLKSKSLQWVSGLSSSQYLDLSSANLSKANDWVQVTFKLPSLLELQLSFCGLEDVPSSINVNSSKSLVVLDLSWNRLTSVPKWIFSLHGLLSIDLSYNSLEGPIPDYFGNTSFLEVLDLNWNFLNSSIPNFLYSLNRLRFLSLSSNQLQGTISSAIGNLSSVTHLDLSENQLNGQIPLSIGKLSSLKLFGVSKNQLNGQIPLSIGQLSSLKYFDVSENQLNGTFPLCFGQLESLETLDFGYNLFEGIVLEIYFSNLTRLTTLKASQNMLRFEPNSSWIPPFQCQTIELGRWQLGPKFPHWLKFQKNLSELDISGAGISDFVPIWFFNLSPQFKYVNLSYNQLAGGISYLNVKDSVDLTSNRFTGPLPRVIPTLQFLILSNNSFSGSLFELVCHSLSRERMEVLFIDKNLLTGEIPDCWNHLESLKILNLGNNSLTGKIPPSLGRTGLHWLNLRNNSMFGGLPSTLQNLTNLCILDLSENHFSGNIPAWIDDKLSSLTVLSLRSNNFDGHIPHEICDLQYLQNLDLSHNNILGAIPNCLSNLSAMAYRRYQKNYQFQWASTRTTLISFSALLILKGREDDYSATLGLVTSMDLSANSLTGEIPKELGSLVELRSLNLSGNLLTGNIPDEIGNMELESLDLSMNQLNGEIPSSFSNLNFLNHFNVSYNNLTGQIPTSTQLQSFENFSYMGNHLCGPPLTKHCSTKRSPPDVANNGSSSEGSNVNWLYVSIVLGFVMGFWGVVVAPLFFIRSWRHAYYLKLDHVSRKLYVSWATMADKCRKLAGEEKVVLSQTGQFSLWDCFDMGVGSIACAVKEGVKLYVYNIRAAHVEKSKNLAMQKALEDAMSQGLSSKDAAKQATKAGKKAAKLATQKAERVTGPIISSGWDFFEVVYYGGTMSEGFFRGKGTLLGAYGGGFFGEQVLGKFGYLVGSHLGGYMGGRIGLMVHDVANGIHYVLRIIEGKEFDKKLTDSEF</sequence>
<keyword evidence="11" id="KW-0325">Glycoprotein</keyword>
<organism evidence="16 17">
    <name type="scientific">Gossypium anomalum</name>
    <dbReference type="NCBI Taxonomy" id="47600"/>
    <lineage>
        <taxon>Eukaryota</taxon>
        <taxon>Viridiplantae</taxon>
        <taxon>Streptophyta</taxon>
        <taxon>Embryophyta</taxon>
        <taxon>Tracheophyta</taxon>
        <taxon>Spermatophyta</taxon>
        <taxon>Magnoliopsida</taxon>
        <taxon>eudicotyledons</taxon>
        <taxon>Gunneridae</taxon>
        <taxon>Pentapetalae</taxon>
        <taxon>rosids</taxon>
        <taxon>malvids</taxon>
        <taxon>Malvales</taxon>
        <taxon>Malvaceae</taxon>
        <taxon>Malvoideae</taxon>
        <taxon>Gossypium</taxon>
    </lineage>
</organism>
<dbReference type="AlphaFoldDB" id="A0A8J5YIC3"/>
<comment type="caution">
    <text evidence="16">The sequence shown here is derived from an EMBL/GenBank/DDBJ whole genome shotgun (WGS) entry which is preliminary data.</text>
</comment>
<dbReference type="InterPro" id="IPR003591">
    <property type="entry name" value="Leu-rich_rpt_typical-subtyp"/>
</dbReference>
<accession>A0A8J5YIC3</accession>
<feature type="chain" id="PRO_5035309221" description="Leucine-rich repeat-containing N-terminal plant-type domain-containing protein" evidence="13">
    <location>
        <begin position="32"/>
        <end position="1152"/>
    </location>
</feature>
<keyword evidence="8 12" id="KW-1133">Transmembrane helix</keyword>
<keyword evidence="10" id="KW-0675">Receptor</keyword>
<dbReference type="OrthoDB" id="1600340at2759"/>
<dbReference type="FunFam" id="3.80.10.10:FF:000041">
    <property type="entry name" value="LRR receptor-like serine/threonine-protein kinase ERECTA"/>
    <property type="match status" value="1"/>
</dbReference>
<keyword evidence="9 12" id="KW-0472">Membrane</keyword>
<dbReference type="InterPro" id="IPR032675">
    <property type="entry name" value="LRR_dom_sf"/>
</dbReference>
<comment type="subcellular location">
    <subcellularLocation>
        <location evidence="1">Cell membrane</location>
        <topology evidence="1">Single-pass type I membrane protein</topology>
    </subcellularLocation>
</comment>
<evidence type="ECO:0000256" key="1">
    <source>
        <dbReference type="ARBA" id="ARBA00004251"/>
    </source>
</evidence>
<evidence type="ECO:0000256" key="5">
    <source>
        <dbReference type="ARBA" id="ARBA00022692"/>
    </source>
</evidence>
<evidence type="ECO:0000259" key="15">
    <source>
        <dbReference type="Pfam" id="PF23598"/>
    </source>
</evidence>
<dbReference type="EMBL" id="JAHUZN010000011">
    <property type="protein sequence ID" value="KAG8479565.1"/>
    <property type="molecule type" value="Genomic_DNA"/>
</dbReference>
<evidence type="ECO:0000256" key="12">
    <source>
        <dbReference type="SAM" id="Phobius"/>
    </source>
</evidence>
<feature type="signal peptide" evidence="13">
    <location>
        <begin position="1"/>
        <end position="31"/>
    </location>
</feature>
<dbReference type="InterPro" id="IPR001611">
    <property type="entry name" value="Leu-rich_rpt"/>
</dbReference>
<evidence type="ECO:0000256" key="2">
    <source>
        <dbReference type="ARBA" id="ARBA00009592"/>
    </source>
</evidence>
<dbReference type="FunFam" id="3.80.10.10:FF:000111">
    <property type="entry name" value="LRR receptor-like serine/threonine-protein kinase ERECTA"/>
    <property type="match status" value="1"/>
</dbReference>
<dbReference type="Pfam" id="PF13855">
    <property type="entry name" value="LRR_8"/>
    <property type="match status" value="1"/>
</dbReference>
<evidence type="ECO:0000256" key="8">
    <source>
        <dbReference type="ARBA" id="ARBA00022989"/>
    </source>
</evidence>
<comment type="similarity">
    <text evidence="2">Belongs to the RLP family.</text>
</comment>
<feature type="domain" description="Leucine-rich repeat-containing N-terminal plant-type" evidence="14">
    <location>
        <begin position="39"/>
        <end position="76"/>
    </location>
</feature>
<protein>
    <recommendedName>
        <fullName evidence="18">Leucine-rich repeat-containing N-terminal plant-type domain-containing protein</fullName>
    </recommendedName>
</protein>
<dbReference type="SMART" id="SM00365">
    <property type="entry name" value="LRR_SD22"/>
    <property type="match status" value="7"/>
</dbReference>
<evidence type="ECO:0000256" key="10">
    <source>
        <dbReference type="ARBA" id="ARBA00023170"/>
    </source>
</evidence>
<dbReference type="Pfam" id="PF23598">
    <property type="entry name" value="LRR_14"/>
    <property type="match status" value="1"/>
</dbReference>
<evidence type="ECO:0000256" key="11">
    <source>
        <dbReference type="ARBA" id="ARBA00023180"/>
    </source>
</evidence>
<dbReference type="SUPFAM" id="SSF52047">
    <property type="entry name" value="RNI-like"/>
    <property type="match status" value="1"/>
</dbReference>
<keyword evidence="6 13" id="KW-0732">Signal</keyword>